<sequence>MAPKEQKRKPATKKTDKTEEQKMSEPRHNMVAYLDPQEKIVEIKEITRWLRESRINEAITHQTPVYKTLIKEFWDSASVIEVDGKEVIRGQVNQQNVDVSAEILNTILQLNDDPEAPYSIPIMC</sequence>
<dbReference type="AlphaFoldDB" id="A0A9K3IY23"/>
<feature type="compositionally biased region" description="Basic and acidic residues" evidence="1">
    <location>
        <begin position="13"/>
        <end position="28"/>
    </location>
</feature>
<comment type="caution">
    <text evidence="2">The sequence shown here is derived from an EMBL/GenBank/DDBJ whole genome shotgun (WGS) entry which is preliminary data.</text>
</comment>
<reference evidence="2" key="1">
    <citation type="journal article" date="2017" name="Nature">
        <title>The sunflower genome provides insights into oil metabolism, flowering and Asterid evolution.</title>
        <authorList>
            <person name="Badouin H."/>
            <person name="Gouzy J."/>
            <person name="Grassa C.J."/>
            <person name="Murat F."/>
            <person name="Staton S.E."/>
            <person name="Cottret L."/>
            <person name="Lelandais-Briere C."/>
            <person name="Owens G.L."/>
            <person name="Carrere S."/>
            <person name="Mayjonade B."/>
            <person name="Legrand L."/>
            <person name="Gill N."/>
            <person name="Kane N.C."/>
            <person name="Bowers J.E."/>
            <person name="Hubner S."/>
            <person name="Bellec A."/>
            <person name="Berard A."/>
            <person name="Berges H."/>
            <person name="Blanchet N."/>
            <person name="Boniface M.C."/>
            <person name="Brunel D."/>
            <person name="Catrice O."/>
            <person name="Chaidir N."/>
            <person name="Claudel C."/>
            <person name="Donnadieu C."/>
            <person name="Faraut T."/>
            <person name="Fievet G."/>
            <person name="Helmstetter N."/>
            <person name="King M."/>
            <person name="Knapp S.J."/>
            <person name="Lai Z."/>
            <person name="Le Paslier M.C."/>
            <person name="Lippi Y."/>
            <person name="Lorenzon L."/>
            <person name="Mandel J.R."/>
            <person name="Marage G."/>
            <person name="Marchand G."/>
            <person name="Marquand E."/>
            <person name="Bret-Mestries E."/>
            <person name="Morien E."/>
            <person name="Nambeesan S."/>
            <person name="Nguyen T."/>
            <person name="Pegot-Espagnet P."/>
            <person name="Pouilly N."/>
            <person name="Raftis F."/>
            <person name="Sallet E."/>
            <person name="Schiex T."/>
            <person name="Thomas J."/>
            <person name="Vandecasteele C."/>
            <person name="Vares D."/>
            <person name="Vear F."/>
            <person name="Vautrin S."/>
            <person name="Crespi M."/>
            <person name="Mangin B."/>
            <person name="Burke J.M."/>
            <person name="Salse J."/>
            <person name="Munos S."/>
            <person name="Vincourt P."/>
            <person name="Rieseberg L.H."/>
            <person name="Langlade N.B."/>
        </authorList>
    </citation>
    <scope>NUCLEOTIDE SEQUENCE</scope>
    <source>
        <tissue evidence="2">Leaves</tissue>
    </source>
</reference>
<feature type="compositionally biased region" description="Basic residues" evidence="1">
    <location>
        <begin position="1"/>
        <end position="12"/>
    </location>
</feature>
<dbReference type="Gramene" id="mRNA:HanXRQr2_Chr05g0206001">
    <property type="protein sequence ID" value="CDS:HanXRQr2_Chr05g0206001.1"/>
    <property type="gene ID" value="HanXRQr2_Chr05g0206001"/>
</dbReference>
<reference evidence="2" key="2">
    <citation type="submission" date="2020-06" db="EMBL/GenBank/DDBJ databases">
        <title>Helianthus annuus Genome sequencing and assembly Release 2.</title>
        <authorList>
            <person name="Gouzy J."/>
            <person name="Langlade N."/>
            <person name="Munos S."/>
        </authorList>
    </citation>
    <scope>NUCLEOTIDE SEQUENCE</scope>
    <source>
        <tissue evidence="2">Leaves</tissue>
    </source>
</reference>
<organism evidence="2 3">
    <name type="scientific">Helianthus annuus</name>
    <name type="common">Common sunflower</name>
    <dbReference type="NCBI Taxonomy" id="4232"/>
    <lineage>
        <taxon>Eukaryota</taxon>
        <taxon>Viridiplantae</taxon>
        <taxon>Streptophyta</taxon>
        <taxon>Embryophyta</taxon>
        <taxon>Tracheophyta</taxon>
        <taxon>Spermatophyta</taxon>
        <taxon>Magnoliopsida</taxon>
        <taxon>eudicotyledons</taxon>
        <taxon>Gunneridae</taxon>
        <taxon>Pentapetalae</taxon>
        <taxon>asterids</taxon>
        <taxon>campanulids</taxon>
        <taxon>Asterales</taxon>
        <taxon>Asteraceae</taxon>
        <taxon>Asteroideae</taxon>
        <taxon>Heliantheae alliance</taxon>
        <taxon>Heliantheae</taxon>
        <taxon>Helianthus</taxon>
    </lineage>
</organism>
<evidence type="ECO:0000313" key="3">
    <source>
        <dbReference type="Proteomes" id="UP000215914"/>
    </source>
</evidence>
<evidence type="ECO:0000256" key="1">
    <source>
        <dbReference type="SAM" id="MobiDB-lite"/>
    </source>
</evidence>
<proteinExistence type="predicted"/>
<accession>A0A9K3IY23</accession>
<keyword evidence="3" id="KW-1185">Reference proteome</keyword>
<gene>
    <name evidence="2" type="ORF">HanXRQr2_Chr05g0206001</name>
</gene>
<protein>
    <submittedName>
        <fullName evidence="2">Uncharacterized protein</fullName>
    </submittedName>
</protein>
<name>A0A9K3IY23_HELAN</name>
<dbReference type="Proteomes" id="UP000215914">
    <property type="component" value="Unassembled WGS sequence"/>
</dbReference>
<dbReference type="EMBL" id="MNCJ02000320">
    <property type="protein sequence ID" value="KAF5805172.1"/>
    <property type="molecule type" value="Genomic_DNA"/>
</dbReference>
<evidence type="ECO:0000313" key="2">
    <source>
        <dbReference type="EMBL" id="KAF5805172.1"/>
    </source>
</evidence>
<feature type="region of interest" description="Disordered" evidence="1">
    <location>
        <begin position="1"/>
        <end position="29"/>
    </location>
</feature>